<dbReference type="EMBL" id="FNPK01000002">
    <property type="protein sequence ID" value="SDX99544.1"/>
    <property type="molecule type" value="Genomic_DNA"/>
</dbReference>
<evidence type="ECO:0000256" key="1">
    <source>
        <dbReference type="SAM" id="SignalP"/>
    </source>
</evidence>
<protein>
    <submittedName>
        <fullName evidence="3">Catalase</fullName>
    </submittedName>
</protein>
<dbReference type="InterPro" id="IPR011614">
    <property type="entry name" value="Catalase_core"/>
</dbReference>
<feature type="domain" description="Catalase core" evidence="2">
    <location>
        <begin position="88"/>
        <end position="191"/>
    </location>
</feature>
<gene>
    <name evidence="3" type="ORF">SAMN05421643_10262</name>
</gene>
<dbReference type="GO" id="GO:0020037">
    <property type="term" value="F:heme binding"/>
    <property type="evidence" value="ECO:0007669"/>
    <property type="project" value="InterPro"/>
</dbReference>
<evidence type="ECO:0000313" key="3">
    <source>
        <dbReference type="EMBL" id="SDX99544.1"/>
    </source>
</evidence>
<name>A0A1H3GAM0_9GAMM</name>
<dbReference type="STRING" id="595670.SAMN05421643_10262"/>
<accession>A0A1H3GAM0</accession>
<feature type="signal peptide" evidence="1">
    <location>
        <begin position="1"/>
        <end position="22"/>
    </location>
</feature>
<dbReference type="InterPro" id="IPR020835">
    <property type="entry name" value="Catalase_sf"/>
</dbReference>
<sequence>MPNFMRPLHLSLLFTLTPLVFAIGGCSAQPPKNTSATTLTKPKSIVYPSIDSGLSEKLYPNEQMVAEEIAEVIEKSIRKQYALGSARRDAHPKAHGCVRAEFHVLKMLPKNLAQGIFIPDKKYQAWIRFSNGSPDATQADTKKDARGMAIKVLGVSGGKHLEDEVTTQDFIMINHPVFFVNDPSRYLSFMQDINSDHFFRKLHIPFALGFKGTRIALNLRTTIANPLQTRYWSMVPYQLGMGSDRQAVKYSVRSCSTVKDALPNNPSHDFLRDALRNSLQKGDACMEFLVQPRTSNTLLVEDAMTEWKETQAPFYQVATIRIPQQVFDSPDQNKFCENLSFTPWHTLPEHKPLGAINRMRKVIYDRISQVRHEMNSTQRQEPQ</sequence>
<dbReference type="Proteomes" id="UP000199035">
    <property type="component" value="Unassembled WGS sequence"/>
</dbReference>
<organism evidence="3 4">
    <name type="scientific">Acinetobacter kyonggiensis</name>
    <dbReference type="NCBI Taxonomy" id="595670"/>
    <lineage>
        <taxon>Bacteria</taxon>
        <taxon>Pseudomonadati</taxon>
        <taxon>Pseudomonadota</taxon>
        <taxon>Gammaproteobacteria</taxon>
        <taxon>Moraxellales</taxon>
        <taxon>Moraxellaceae</taxon>
        <taxon>Acinetobacter</taxon>
    </lineage>
</organism>
<reference evidence="4" key="1">
    <citation type="submission" date="2016-10" db="EMBL/GenBank/DDBJ databases">
        <authorList>
            <person name="Varghese N."/>
            <person name="Submissions S."/>
        </authorList>
    </citation>
    <scope>NUCLEOTIDE SEQUENCE [LARGE SCALE GENOMIC DNA]</scope>
    <source>
        <strain evidence="4">ANC 5109</strain>
    </source>
</reference>
<dbReference type="Pfam" id="PF00199">
    <property type="entry name" value="Catalase"/>
    <property type="match status" value="1"/>
</dbReference>
<dbReference type="GO" id="GO:0004096">
    <property type="term" value="F:catalase activity"/>
    <property type="evidence" value="ECO:0007669"/>
    <property type="project" value="InterPro"/>
</dbReference>
<dbReference type="CDD" id="cd08152">
    <property type="entry name" value="y4iL_like"/>
    <property type="match status" value="1"/>
</dbReference>
<dbReference type="AlphaFoldDB" id="A0A1H3GAM0"/>
<dbReference type="PANTHER" id="PTHR36195">
    <property type="entry name" value="DOMAIN PROTEIN, PUTATIVE (AFU_ORTHOLOGUE AFUA_5G01990)-RELATED-RELATED"/>
    <property type="match status" value="1"/>
</dbReference>
<dbReference type="PROSITE" id="PS51257">
    <property type="entry name" value="PROKAR_LIPOPROTEIN"/>
    <property type="match status" value="1"/>
</dbReference>
<feature type="chain" id="PRO_5011575671" evidence="1">
    <location>
        <begin position="23"/>
        <end position="383"/>
    </location>
</feature>
<evidence type="ECO:0000259" key="2">
    <source>
        <dbReference type="Pfam" id="PF00199"/>
    </source>
</evidence>
<keyword evidence="4" id="KW-1185">Reference proteome</keyword>
<dbReference type="Gene3D" id="2.40.180.10">
    <property type="entry name" value="Catalase core domain"/>
    <property type="match status" value="1"/>
</dbReference>
<proteinExistence type="predicted"/>
<evidence type="ECO:0000313" key="4">
    <source>
        <dbReference type="Proteomes" id="UP000199035"/>
    </source>
</evidence>
<dbReference type="SUPFAM" id="SSF56634">
    <property type="entry name" value="Heme-dependent catalase-like"/>
    <property type="match status" value="1"/>
</dbReference>
<dbReference type="PANTHER" id="PTHR36195:SF4">
    <property type="entry name" value="DOMAIN PROTEIN, PUTATIVE (AFU_ORTHOLOGUE AFUA_5G01990)-RELATED"/>
    <property type="match status" value="1"/>
</dbReference>
<dbReference type="RefSeq" id="WP_086183557.1">
    <property type="nucleotide sequence ID" value="NZ_FNPK01000002.1"/>
</dbReference>
<keyword evidence="1" id="KW-0732">Signal</keyword>